<evidence type="ECO:0000256" key="1">
    <source>
        <dbReference type="SAM" id="MobiDB-lite"/>
    </source>
</evidence>
<dbReference type="STRING" id="77044.A0A1S8A8G1"/>
<proteinExistence type="predicted"/>
<dbReference type="EMBL" id="DF977473">
    <property type="protein sequence ID" value="GAW26343.1"/>
    <property type="molecule type" value="Genomic_DNA"/>
</dbReference>
<gene>
    <name evidence="2" type="ORF">SAMD00023353_2801480</name>
</gene>
<accession>A0A1S8A8G1</accession>
<dbReference type="PANTHER" id="PTHR38121">
    <property type="entry name" value="GH16 DOMAIN-CONTAINING PROTEIN"/>
    <property type="match status" value="1"/>
</dbReference>
<feature type="region of interest" description="Disordered" evidence="1">
    <location>
        <begin position="81"/>
        <end position="116"/>
    </location>
</feature>
<sequence length="138" mass="14376">MAGSGVPTTAGHLLLSHWSNGNPGWSQGPPTVNAVTTVSYVKAYFNSSLEQRQQDFTARCKDPSASGAVCPIPERNATFFFSNGDNLTPNQTSYGDGDDDGAGAGDDNQGDEGESGAGVLAAQKWVFWLAVALMCASL</sequence>
<name>A0A1S8A8G1_ROSNE</name>
<evidence type="ECO:0000313" key="2">
    <source>
        <dbReference type="EMBL" id="GAW26343.1"/>
    </source>
</evidence>
<dbReference type="Proteomes" id="UP000054516">
    <property type="component" value="Unassembled WGS sequence"/>
</dbReference>
<evidence type="ECO:0000313" key="3">
    <source>
        <dbReference type="Proteomes" id="UP000054516"/>
    </source>
</evidence>
<dbReference type="SUPFAM" id="SSF49899">
    <property type="entry name" value="Concanavalin A-like lectins/glucanases"/>
    <property type="match status" value="1"/>
</dbReference>
<reference evidence="2" key="1">
    <citation type="submission" date="2016-03" db="EMBL/GenBank/DDBJ databases">
        <title>Draft genome sequence of Rosellinia necatrix.</title>
        <authorList>
            <person name="Kanematsu S."/>
        </authorList>
    </citation>
    <scope>NUCLEOTIDE SEQUENCE [LARGE SCALE GENOMIC DNA]</scope>
    <source>
        <strain evidence="2">W97</strain>
    </source>
</reference>
<dbReference type="AlphaFoldDB" id="A0A1S8A8G1"/>
<dbReference type="GO" id="GO:0016787">
    <property type="term" value="F:hydrolase activity"/>
    <property type="evidence" value="ECO:0007669"/>
    <property type="project" value="UniProtKB-KW"/>
</dbReference>
<feature type="compositionally biased region" description="Polar residues" evidence="1">
    <location>
        <begin position="81"/>
        <end position="94"/>
    </location>
</feature>
<keyword evidence="2" id="KW-0378">Hydrolase</keyword>
<protein>
    <submittedName>
        <fullName evidence="2">Putative glycoside hydrolase family 16 protein</fullName>
    </submittedName>
</protein>
<dbReference type="PANTHER" id="PTHR38121:SF5">
    <property type="entry name" value="GH16 DOMAIN-CONTAINING PROTEIN"/>
    <property type="match status" value="1"/>
</dbReference>
<dbReference type="OrthoDB" id="25131at2759"/>
<organism evidence="2">
    <name type="scientific">Rosellinia necatrix</name>
    <name type="common">White root-rot fungus</name>
    <dbReference type="NCBI Taxonomy" id="77044"/>
    <lineage>
        <taxon>Eukaryota</taxon>
        <taxon>Fungi</taxon>
        <taxon>Dikarya</taxon>
        <taxon>Ascomycota</taxon>
        <taxon>Pezizomycotina</taxon>
        <taxon>Sordariomycetes</taxon>
        <taxon>Xylariomycetidae</taxon>
        <taxon>Xylariales</taxon>
        <taxon>Xylariaceae</taxon>
        <taxon>Rosellinia</taxon>
    </lineage>
</organism>
<dbReference type="InterPro" id="IPR013320">
    <property type="entry name" value="ConA-like_dom_sf"/>
</dbReference>
<keyword evidence="3" id="KW-1185">Reference proteome</keyword>